<comment type="caution">
    <text evidence="1">The sequence shown here is derived from an EMBL/GenBank/DDBJ whole genome shotgun (WGS) entry which is preliminary data.</text>
</comment>
<evidence type="ECO:0000313" key="2">
    <source>
        <dbReference type="Proteomes" id="UP000710849"/>
    </source>
</evidence>
<dbReference type="Proteomes" id="UP000710849">
    <property type="component" value="Unassembled WGS sequence"/>
</dbReference>
<gene>
    <name evidence="1" type="ORF">EAE97_008100</name>
</gene>
<accession>A0A9P5M154</accession>
<organism evidence="1 2">
    <name type="scientific">Botrytis byssoidea</name>
    <dbReference type="NCBI Taxonomy" id="139641"/>
    <lineage>
        <taxon>Eukaryota</taxon>
        <taxon>Fungi</taxon>
        <taxon>Dikarya</taxon>
        <taxon>Ascomycota</taxon>
        <taxon>Pezizomycotina</taxon>
        <taxon>Leotiomycetes</taxon>
        <taxon>Helotiales</taxon>
        <taxon>Sclerotiniaceae</taxon>
        <taxon>Botrytis</taxon>
    </lineage>
</organism>
<dbReference type="EMBL" id="RCSW01000017">
    <property type="protein sequence ID" value="KAF7935193.1"/>
    <property type="molecule type" value="Genomic_DNA"/>
</dbReference>
<sequence length="134" mass="15324">MVYSSTCAAIIPTTPPLFIYTNSTLRFEFDFNSRFTGNPFIRDNTSQLSRTSNFAPNYQNLSSMSHESPCSSRINDLVSSKERGIAVNKTNGLQAYKKYQMRMRQQGKAEEQEKNVWGGSITRERGHFGYWTSN</sequence>
<evidence type="ECO:0000313" key="1">
    <source>
        <dbReference type="EMBL" id="KAF7935193.1"/>
    </source>
</evidence>
<dbReference type="RefSeq" id="XP_038730294.1">
    <property type="nucleotide sequence ID" value="XM_038878614.1"/>
</dbReference>
<keyword evidence="2" id="KW-1185">Reference proteome</keyword>
<proteinExistence type="predicted"/>
<protein>
    <submittedName>
        <fullName evidence="1">Uncharacterized protein</fullName>
    </submittedName>
</protein>
<reference evidence="1 2" key="1">
    <citation type="journal article" date="2020" name="Genome Biol. Evol.">
        <title>Comparative genomics of Sclerotiniaceae.</title>
        <authorList>
            <person name="Valero Jimenez C.A."/>
            <person name="Steentjes M."/>
            <person name="Scholten O.E."/>
            <person name="Van Kan J.A.L."/>
        </authorList>
    </citation>
    <scope>NUCLEOTIDE SEQUENCE [LARGE SCALE GENOMIC DNA]</scope>
    <source>
        <strain evidence="1 2">MUCL 94</strain>
    </source>
</reference>
<dbReference type="GeneID" id="62151688"/>
<dbReference type="AlphaFoldDB" id="A0A9P5M154"/>
<name>A0A9P5M154_9HELO</name>